<organism evidence="2 3">
    <name type="scientific">Lacticaseibacillus pabuli</name>
    <dbReference type="NCBI Taxonomy" id="3025672"/>
    <lineage>
        <taxon>Bacteria</taxon>
        <taxon>Bacillati</taxon>
        <taxon>Bacillota</taxon>
        <taxon>Bacilli</taxon>
        <taxon>Lactobacillales</taxon>
        <taxon>Lactobacillaceae</taxon>
        <taxon>Lacticaseibacillus</taxon>
    </lineage>
</organism>
<protein>
    <submittedName>
        <fullName evidence="2">NAD(P)H-dependent oxidoreductase</fullName>
    </submittedName>
</protein>
<reference evidence="2 3" key="1">
    <citation type="submission" date="2023-02" db="EMBL/GenBank/DDBJ databases">
        <title>Genome sequence of Lacticaseibacillus sp. KACC 23028.</title>
        <authorList>
            <person name="Kim S."/>
            <person name="Heo J."/>
            <person name="Kwon S.-W."/>
        </authorList>
    </citation>
    <scope>NUCLEOTIDE SEQUENCE [LARGE SCALE GENOMIC DNA]</scope>
    <source>
        <strain evidence="2 3">KACC 23028</strain>
    </source>
</reference>
<gene>
    <name evidence="2" type="ORF">PQ472_11130</name>
</gene>
<dbReference type="PANTHER" id="PTHR30543:SF21">
    <property type="entry name" value="NAD(P)H-DEPENDENT FMN REDUCTASE LOT6"/>
    <property type="match status" value="1"/>
</dbReference>
<name>A0ABY7WRL2_9LACO</name>
<keyword evidence="3" id="KW-1185">Reference proteome</keyword>
<evidence type="ECO:0000259" key="1">
    <source>
        <dbReference type="Pfam" id="PF03358"/>
    </source>
</evidence>
<dbReference type="InterPro" id="IPR005025">
    <property type="entry name" value="FMN_Rdtase-like_dom"/>
</dbReference>
<accession>A0ABY7WRL2</accession>
<dbReference type="Gene3D" id="3.40.50.360">
    <property type="match status" value="1"/>
</dbReference>
<feature type="domain" description="NADPH-dependent FMN reductase-like" evidence="1">
    <location>
        <begin position="8"/>
        <end position="143"/>
    </location>
</feature>
<dbReference type="InterPro" id="IPR029039">
    <property type="entry name" value="Flavoprotein-like_sf"/>
</dbReference>
<dbReference type="Proteomes" id="UP001220377">
    <property type="component" value="Chromosome"/>
</dbReference>
<dbReference type="RefSeq" id="WP_274259870.1">
    <property type="nucleotide sequence ID" value="NZ_CP117884.1"/>
</dbReference>
<dbReference type="InterPro" id="IPR050712">
    <property type="entry name" value="NAD(P)H-dep_reductase"/>
</dbReference>
<proteinExistence type="predicted"/>
<dbReference type="PANTHER" id="PTHR30543">
    <property type="entry name" value="CHROMATE REDUCTASE"/>
    <property type="match status" value="1"/>
</dbReference>
<sequence>MNETKKPTVGIVVGSNRTHRLAPAVAEWAIASLTRPEYELKLIDLATINLPFLDEPGLPADGNYQNQSTRDFAQLIESCDAFVIVFPQYNWGYPAVLKNALDTVFAEWNDKPVGTIIYGNHTMQAEIAIKLVLNGLRMRELATNVGLHMLPTTTKATVAQDFAPYRPLVQAMGQELALRLTH</sequence>
<evidence type="ECO:0000313" key="2">
    <source>
        <dbReference type="EMBL" id="WDF82429.1"/>
    </source>
</evidence>
<dbReference type="EMBL" id="CP117884">
    <property type="protein sequence ID" value="WDF82429.1"/>
    <property type="molecule type" value="Genomic_DNA"/>
</dbReference>
<dbReference type="Pfam" id="PF03358">
    <property type="entry name" value="FMN_red"/>
    <property type="match status" value="1"/>
</dbReference>
<dbReference type="SUPFAM" id="SSF52218">
    <property type="entry name" value="Flavoproteins"/>
    <property type="match status" value="1"/>
</dbReference>
<evidence type="ECO:0000313" key="3">
    <source>
        <dbReference type="Proteomes" id="UP001220377"/>
    </source>
</evidence>